<proteinExistence type="predicted"/>
<dbReference type="InterPro" id="IPR058690">
    <property type="entry name" value="BrxE"/>
</dbReference>
<reference evidence="1 2" key="1">
    <citation type="submission" date="2018-05" db="EMBL/GenBank/DDBJ databases">
        <title>Genomic Encyclopedia of Type Strains, Phase IV (KMG-IV): sequencing the most valuable type-strain genomes for metagenomic binning, comparative biology and taxonomic classification.</title>
        <authorList>
            <person name="Goeker M."/>
        </authorList>
    </citation>
    <scope>NUCLEOTIDE SEQUENCE [LARGE SCALE GENOMIC DNA]</scope>
    <source>
        <strain evidence="1 2">DSM 16097</strain>
    </source>
</reference>
<dbReference type="RefSeq" id="WP_109670824.1">
    <property type="nucleotide sequence ID" value="NZ_QGGW01000014.1"/>
</dbReference>
<evidence type="ECO:0000313" key="1">
    <source>
        <dbReference type="EMBL" id="PWK56312.1"/>
    </source>
</evidence>
<accession>A0A316G6R2</accession>
<evidence type="ECO:0008006" key="3">
    <source>
        <dbReference type="Google" id="ProtNLM"/>
    </source>
</evidence>
<comment type="caution">
    <text evidence="1">The sequence shown here is derived from an EMBL/GenBank/DDBJ whole genome shotgun (WGS) entry which is preliminary data.</text>
</comment>
<dbReference type="NCBIfam" id="NF033447">
    <property type="entry name" value="BrxE_fam"/>
    <property type="match status" value="1"/>
</dbReference>
<keyword evidence="2" id="KW-1185">Reference proteome</keyword>
<dbReference type="Proteomes" id="UP000245708">
    <property type="component" value="Unassembled WGS sequence"/>
</dbReference>
<name>A0A316G6R2_9RHOB</name>
<dbReference type="Pfam" id="PF26412">
    <property type="entry name" value="BrxE"/>
    <property type="match status" value="1"/>
</dbReference>
<dbReference type="OrthoDB" id="8265768at2"/>
<gene>
    <name evidence="1" type="ORF">C7455_11449</name>
</gene>
<evidence type="ECO:0000313" key="2">
    <source>
        <dbReference type="Proteomes" id="UP000245708"/>
    </source>
</evidence>
<dbReference type="AlphaFoldDB" id="A0A316G6R2"/>
<dbReference type="EMBL" id="QGGW01000014">
    <property type="protein sequence ID" value="PWK56312.1"/>
    <property type="molecule type" value="Genomic_DNA"/>
</dbReference>
<organism evidence="1 2">
    <name type="scientific">Roseicyclus mahoneyensis</name>
    <dbReference type="NCBI Taxonomy" id="164332"/>
    <lineage>
        <taxon>Bacteria</taxon>
        <taxon>Pseudomonadati</taxon>
        <taxon>Pseudomonadota</taxon>
        <taxon>Alphaproteobacteria</taxon>
        <taxon>Rhodobacterales</taxon>
        <taxon>Roseobacteraceae</taxon>
        <taxon>Roseicyclus</taxon>
    </lineage>
</organism>
<protein>
    <recommendedName>
        <fullName evidence="3">BrxE family protein</fullName>
    </recommendedName>
</protein>
<sequence>MTRARIDFDRLLKLRLVVARVGEMDLAKWWNTRGQLSRLGTAAVRRGFPRTHYFSQARSVFSVAGFRCREVFDPPKSVTLWQLPDTIEEEFEARWERWLDQADQWKPFFNELESLKEVELKTVLHFFNLITDEDVELFSQLRRSAEGRAVPIPAPFTATDRGVASLALGFACGEPGALAVPYARLDTA</sequence>